<evidence type="ECO:0000313" key="3">
    <source>
        <dbReference type="Proteomes" id="UP000240904"/>
    </source>
</evidence>
<dbReference type="InterPro" id="IPR038770">
    <property type="entry name" value="Na+/solute_symporter_sf"/>
</dbReference>
<accession>A0A2T3MZH6</accession>
<feature type="transmembrane region" description="Helical" evidence="1">
    <location>
        <begin position="220"/>
        <end position="241"/>
    </location>
</feature>
<dbReference type="RefSeq" id="WP_107283014.1">
    <property type="nucleotide sequence ID" value="NZ_PYMC01000005.1"/>
</dbReference>
<dbReference type="Proteomes" id="UP000240904">
    <property type="component" value="Unassembled WGS sequence"/>
</dbReference>
<evidence type="ECO:0000256" key="1">
    <source>
        <dbReference type="SAM" id="Phobius"/>
    </source>
</evidence>
<name>A0A2T3MZH6_9GAMM</name>
<evidence type="ECO:0008006" key="4">
    <source>
        <dbReference type="Google" id="ProtNLM"/>
    </source>
</evidence>
<comment type="caution">
    <text evidence="2">The sequence shown here is derived from an EMBL/GenBank/DDBJ whole genome shotgun (WGS) entry which is preliminary data.</text>
</comment>
<keyword evidence="3" id="KW-1185">Reference proteome</keyword>
<evidence type="ECO:0000313" key="2">
    <source>
        <dbReference type="EMBL" id="PSW05374.1"/>
    </source>
</evidence>
<feature type="transmembrane region" description="Helical" evidence="1">
    <location>
        <begin position="189"/>
        <end position="208"/>
    </location>
</feature>
<keyword evidence="1" id="KW-0812">Transmembrane</keyword>
<feature type="transmembrane region" description="Helical" evidence="1">
    <location>
        <begin position="123"/>
        <end position="143"/>
    </location>
</feature>
<reference evidence="2 3" key="1">
    <citation type="submission" date="2018-03" db="EMBL/GenBank/DDBJ databases">
        <title>Whole genome sequencing of Histamine producing bacteria.</title>
        <authorList>
            <person name="Butler K."/>
        </authorList>
    </citation>
    <scope>NUCLEOTIDE SEQUENCE [LARGE SCALE GENOMIC DNA]</scope>
    <source>
        <strain evidence="2 3">DSM 16190</strain>
    </source>
</reference>
<organism evidence="2 3">
    <name type="scientific">Photobacterium lipolyticum</name>
    <dbReference type="NCBI Taxonomy" id="266810"/>
    <lineage>
        <taxon>Bacteria</taxon>
        <taxon>Pseudomonadati</taxon>
        <taxon>Pseudomonadota</taxon>
        <taxon>Gammaproteobacteria</taxon>
        <taxon>Vibrionales</taxon>
        <taxon>Vibrionaceae</taxon>
        <taxon>Photobacterium</taxon>
    </lineage>
</organism>
<keyword evidence="1" id="KW-1133">Transmembrane helix</keyword>
<dbReference type="EMBL" id="PYMC01000005">
    <property type="protein sequence ID" value="PSW05374.1"/>
    <property type="molecule type" value="Genomic_DNA"/>
</dbReference>
<gene>
    <name evidence="2" type="ORF">C9I89_08935</name>
</gene>
<dbReference type="OrthoDB" id="6646831at2"/>
<dbReference type="AlphaFoldDB" id="A0A2T3MZH6"/>
<sequence length="320" mass="35359">MLSFLSRHSSLLLMLSAIFGFIFPTISAVVFPFLPYILFFLMLFTLLGMKQHELINLLGQLNIWFYACFHAIALSVIACSISGLLGASSSMLLAISAVTATGSLFATPAIARSVGLDALKAMAMTIASTLMMPAVLYINFLLFQDSNFSLDMQSYIQRLMIFILGPMCLSALCYRLIPHNLLHRTHAKLSQVTIVLVFTFPFGLVGEFRKMFDRSFTHGLSFLLIGIALCILFFLAAFLFYRRQGLDPALLAAITAANRNVLLTYTVAGAYLGPEYMALMGAIQLPTYSLPLLVKALSKYCSPPSTNDMQNKKNSLQNHQ</sequence>
<feature type="transmembrane region" description="Helical" evidence="1">
    <location>
        <begin position="63"/>
        <end position="85"/>
    </location>
</feature>
<dbReference type="Gene3D" id="1.20.1530.20">
    <property type="match status" value="1"/>
</dbReference>
<feature type="transmembrane region" description="Helical" evidence="1">
    <location>
        <begin position="155"/>
        <end position="177"/>
    </location>
</feature>
<feature type="transmembrane region" description="Helical" evidence="1">
    <location>
        <begin position="12"/>
        <end position="43"/>
    </location>
</feature>
<keyword evidence="1" id="KW-0472">Membrane</keyword>
<feature type="transmembrane region" description="Helical" evidence="1">
    <location>
        <begin position="92"/>
        <end position="111"/>
    </location>
</feature>
<protein>
    <recommendedName>
        <fullName evidence="4">Bile acid:sodium symporter</fullName>
    </recommendedName>
</protein>
<proteinExistence type="predicted"/>